<evidence type="ECO:0000313" key="2">
    <source>
        <dbReference type="Proteomes" id="UP000002593"/>
    </source>
</evidence>
<dbReference type="eggNOG" id="arCOG10417">
    <property type="taxonomic scope" value="Archaea"/>
</dbReference>
<protein>
    <submittedName>
        <fullName evidence="1">Uncharacterized protein</fullName>
    </submittedName>
</protein>
<dbReference type="EnsemblBacteria" id="ABM80533">
    <property type="protein sequence ID" value="ABM80533"/>
    <property type="gene ID" value="Hbut_0677"/>
</dbReference>
<gene>
    <name evidence="1" type="ordered locus">Hbut_0677</name>
</gene>
<dbReference type="EMBL" id="CP000493">
    <property type="protein sequence ID" value="ABM80533.1"/>
    <property type="molecule type" value="Genomic_DNA"/>
</dbReference>
<dbReference type="KEGG" id="hbu:Hbut_0677"/>
<dbReference type="HOGENOM" id="CLU_097412_0_0_2"/>
<dbReference type="Proteomes" id="UP000002593">
    <property type="component" value="Chromosome"/>
</dbReference>
<keyword evidence="2" id="KW-1185">Reference proteome</keyword>
<reference evidence="1 2" key="1">
    <citation type="journal article" date="2007" name="Archaea">
        <title>The genome of Hyperthermus butylicus: a sulfur-reducing, peptide fermenting, neutrophilic Crenarchaeote growing up to 108 degrees C.</title>
        <authorList>
            <person name="Brugger K."/>
            <person name="Chen L."/>
            <person name="Stark M."/>
            <person name="Zibat A."/>
            <person name="Redder P."/>
            <person name="Ruepp A."/>
            <person name="Awayez M."/>
            <person name="She Q."/>
            <person name="Garrett R.A."/>
            <person name="Klenk H.P."/>
        </authorList>
    </citation>
    <scope>NUCLEOTIDE SEQUENCE [LARGE SCALE GENOMIC DNA]</scope>
    <source>
        <strain evidence="2">DSM 5456 / JCM 9403 / PLM1-5</strain>
    </source>
</reference>
<dbReference type="AlphaFoldDB" id="A2BKM2"/>
<sequence length="265" mass="29080">MTSSLGSTGFACKRRVADTVAAVFTHGAVGSPAVEWLLGLLDEAYGRGGGPGYVELHVYSSLSLLRAALSREEEREGVLVAADYPVAHEAWTGVPRIHVALAEGVYGLPKPEAEALIVHEAIHAVLHGSPEYYLVPVTGSLLAAYTAATALKDLEVHIEMKKRSLTRHLYGLQAYWLRTYGGELPCTTSEDIFNTLKASTVWIALRQQPPLARQCSKKLRKPLDNLSHIARQYQQGKVRPWHLLGEYTKLIEETLNSITTQAVNN</sequence>
<dbReference type="RefSeq" id="WP_011821851.1">
    <property type="nucleotide sequence ID" value="NC_008818.1"/>
</dbReference>
<evidence type="ECO:0000313" key="1">
    <source>
        <dbReference type="EMBL" id="ABM80533.1"/>
    </source>
</evidence>
<name>A2BKM2_HYPBU</name>
<dbReference type="GeneID" id="4782225"/>
<organism evidence="1 2">
    <name type="scientific">Hyperthermus butylicus (strain DSM 5456 / JCM 9403 / PLM1-5)</name>
    <dbReference type="NCBI Taxonomy" id="415426"/>
    <lineage>
        <taxon>Archaea</taxon>
        <taxon>Thermoproteota</taxon>
        <taxon>Thermoprotei</taxon>
        <taxon>Desulfurococcales</taxon>
        <taxon>Pyrodictiaceae</taxon>
        <taxon>Hyperthermus</taxon>
    </lineage>
</organism>
<proteinExistence type="predicted"/>
<accession>A2BKM2</accession>
<dbReference type="OrthoDB" id="15474at2157"/>
<dbReference type="STRING" id="415426.Hbut_0677"/>